<dbReference type="RefSeq" id="WP_087999062.1">
    <property type="nucleotide sequence ID" value="NZ_BMHB01000001.1"/>
</dbReference>
<accession>A0A8J3AFF5</accession>
<organism evidence="2 3">
    <name type="scientific">Gottfriedia solisilvae</name>
    <dbReference type="NCBI Taxonomy" id="1516104"/>
    <lineage>
        <taxon>Bacteria</taxon>
        <taxon>Bacillati</taxon>
        <taxon>Bacillota</taxon>
        <taxon>Bacilli</taxon>
        <taxon>Bacillales</taxon>
        <taxon>Bacillaceae</taxon>
        <taxon>Gottfriedia</taxon>
    </lineage>
</organism>
<reference evidence="3" key="1">
    <citation type="journal article" date="2019" name="Int. J. Syst. Evol. Microbiol.">
        <title>The Global Catalogue of Microorganisms (GCM) 10K type strain sequencing project: providing services to taxonomists for standard genome sequencing and annotation.</title>
        <authorList>
            <consortium name="The Broad Institute Genomics Platform"/>
            <consortium name="The Broad Institute Genome Sequencing Center for Infectious Disease"/>
            <person name="Wu L."/>
            <person name="Ma J."/>
        </authorList>
    </citation>
    <scope>NUCLEOTIDE SEQUENCE [LARGE SCALE GENOMIC DNA]</scope>
    <source>
        <strain evidence="3">CGMCC 1.14993</strain>
    </source>
</reference>
<gene>
    <name evidence="2" type="ORF">GCM10007380_08140</name>
</gene>
<comment type="caution">
    <text evidence="2">The sequence shown here is derived from an EMBL/GenBank/DDBJ whole genome shotgun (WGS) entry which is preliminary data.</text>
</comment>
<dbReference type="AlphaFoldDB" id="A0A8J3AFF5"/>
<dbReference type="OrthoDB" id="2474144at2"/>
<name>A0A8J3AFF5_9BACI</name>
<keyword evidence="1" id="KW-1133">Transmembrane helix</keyword>
<proteinExistence type="predicted"/>
<sequence>MSVFKKIVIVLAIVILLILIGIKPIMKRNPPLEIGTIAWLEKKNGVVIQVGNKGWKKIDITEVSVNTNERPLNVKIQVNNALKPLIVTDSFINKEAKNYVFKNINSISIEPNTSPSYILEKENNGTLTGKDKIYGISVLHDESINKIIIKYRYLSLQFEKELSVR</sequence>
<evidence type="ECO:0000313" key="3">
    <source>
        <dbReference type="Proteomes" id="UP000626244"/>
    </source>
</evidence>
<feature type="transmembrane region" description="Helical" evidence="1">
    <location>
        <begin position="7"/>
        <end position="26"/>
    </location>
</feature>
<dbReference type="Proteomes" id="UP000626244">
    <property type="component" value="Unassembled WGS sequence"/>
</dbReference>
<keyword evidence="1" id="KW-0472">Membrane</keyword>
<keyword evidence="1" id="KW-0812">Transmembrane</keyword>
<evidence type="ECO:0000256" key="1">
    <source>
        <dbReference type="SAM" id="Phobius"/>
    </source>
</evidence>
<evidence type="ECO:0000313" key="2">
    <source>
        <dbReference type="EMBL" id="GGI11498.1"/>
    </source>
</evidence>
<dbReference type="EMBL" id="BMHB01000001">
    <property type="protein sequence ID" value="GGI11498.1"/>
    <property type="molecule type" value="Genomic_DNA"/>
</dbReference>
<protein>
    <submittedName>
        <fullName evidence="2">Uncharacterized protein</fullName>
    </submittedName>
</protein>
<keyword evidence="3" id="KW-1185">Reference proteome</keyword>